<dbReference type="EMBL" id="RRGJ01000028">
    <property type="protein sequence ID" value="TJQ11515.1"/>
    <property type="molecule type" value="Genomic_DNA"/>
</dbReference>
<evidence type="ECO:0000256" key="4">
    <source>
        <dbReference type="ARBA" id="ARBA00022989"/>
    </source>
</evidence>
<evidence type="ECO:0000256" key="1">
    <source>
        <dbReference type="ARBA" id="ARBA00004651"/>
    </source>
</evidence>
<evidence type="ECO:0000256" key="2">
    <source>
        <dbReference type="ARBA" id="ARBA00022475"/>
    </source>
</evidence>
<evidence type="ECO:0000313" key="6">
    <source>
        <dbReference type="EMBL" id="TJQ11515.1"/>
    </source>
</evidence>
<name>A0A2A6Q3Q6_ECOLX</name>
<dbReference type="PANTHER" id="PTHR47371:SF3">
    <property type="entry name" value="PHOSPHOGLYCEROL TRANSFERASE I"/>
    <property type="match status" value="1"/>
</dbReference>
<dbReference type="SUPFAM" id="SSF53649">
    <property type="entry name" value="Alkaline phosphatase-like"/>
    <property type="match status" value="1"/>
</dbReference>
<gene>
    <name evidence="6" type="ORF">C9Z68_17835</name>
</gene>
<dbReference type="InterPro" id="IPR000917">
    <property type="entry name" value="Sulfatase_N"/>
</dbReference>
<comment type="subcellular location">
    <subcellularLocation>
        <location evidence="1">Cell membrane</location>
        <topology evidence="1">Multi-pass membrane protein</topology>
    </subcellularLocation>
</comment>
<dbReference type="RefSeq" id="WP_001354752.1">
    <property type="nucleotide sequence ID" value="NZ_JBBPGP010000008.1"/>
</dbReference>
<keyword evidence="4" id="KW-1133">Transmembrane helix</keyword>
<dbReference type="InterPro" id="IPR050448">
    <property type="entry name" value="OpgB/LTA_synthase_biosynth"/>
</dbReference>
<organism evidence="6 7">
    <name type="scientific">Escherichia coli</name>
    <dbReference type="NCBI Taxonomy" id="562"/>
    <lineage>
        <taxon>Bacteria</taxon>
        <taxon>Pseudomonadati</taxon>
        <taxon>Pseudomonadota</taxon>
        <taxon>Gammaproteobacteria</taxon>
        <taxon>Enterobacterales</taxon>
        <taxon>Enterobacteriaceae</taxon>
        <taxon>Escherichia</taxon>
    </lineage>
</organism>
<dbReference type="Pfam" id="PF00884">
    <property type="entry name" value="Sulfatase"/>
    <property type="match status" value="1"/>
</dbReference>
<evidence type="ECO:0000313" key="7">
    <source>
        <dbReference type="Proteomes" id="UP000309937"/>
    </source>
</evidence>
<dbReference type="Gene3D" id="3.40.720.10">
    <property type="entry name" value="Alkaline Phosphatase, subunit A"/>
    <property type="match status" value="1"/>
</dbReference>
<keyword evidence="3" id="KW-0812">Transmembrane</keyword>
<dbReference type="Proteomes" id="UP000309937">
    <property type="component" value="Unassembled WGS sequence"/>
</dbReference>
<dbReference type="PANTHER" id="PTHR47371">
    <property type="entry name" value="LIPOTEICHOIC ACID SYNTHASE"/>
    <property type="match status" value="1"/>
</dbReference>
<reference evidence="6 7" key="1">
    <citation type="submission" date="2018-12" db="EMBL/GenBank/DDBJ databases">
        <title>Food and Water Safety Consortium.</title>
        <authorList>
            <person name="Tyson S."/>
            <person name="Peterson C.-L."/>
            <person name="Olson A."/>
            <person name="Tyler S."/>
            <person name="Cabral J."/>
            <person name="Lynch T."/>
            <person name="Knox N."/>
            <person name="Van Domselaar G."/>
            <person name="Graham M."/>
        </authorList>
    </citation>
    <scope>NUCLEOTIDE SEQUENCE [LARGE SCALE GENOMIC DNA]</scope>
    <source>
        <strain evidence="6 7">FWSEC0118</strain>
    </source>
</reference>
<keyword evidence="2" id="KW-1003">Cell membrane</keyword>
<evidence type="ECO:0000256" key="3">
    <source>
        <dbReference type="ARBA" id="ARBA00022692"/>
    </source>
</evidence>
<dbReference type="InterPro" id="IPR017850">
    <property type="entry name" value="Alkaline_phosphatase_core_sf"/>
</dbReference>
<keyword evidence="5" id="KW-0472">Membrane</keyword>
<protein>
    <submittedName>
        <fullName evidence="6">Arylsulfatase</fullName>
    </submittedName>
</protein>
<sequence length="229" mass="26344">MLKTLNFDKVLGMGDFIGYQRDRMTDKQTFNALQYFLRSQENKNERFFIGVYPSGTHHGQDSPNEKYFDGSNPLYNKFYNYDFQLGKFVDFFRRSSFYGNTLLIITSDHSTFPSTEYKKSFNSDSRYFVDKIPFLIIGKNITPEVLDAGGENSLSFAPTILHMLGIQYSMNYFLGCSLFDKTCTSPFSHLSAIGSDYFNTGKENHVELIQNNSGNELIKLAERFYNISG</sequence>
<dbReference type="AlphaFoldDB" id="A0A2A6Q3Q6"/>
<accession>A0A2A6Q3Q6</accession>
<dbReference type="GO" id="GO:0005886">
    <property type="term" value="C:plasma membrane"/>
    <property type="evidence" value="ECO:0007669"/>
    <property type="project" value="UniProtKB-SubCell"/>
</dbReference>
<proteinExistence type="predicted"/>
<comment type="caution">
    <text evidence="6">The sequence shown here is derived from an EMBL/GenBank/DDBJ whole genome shotgun (WGS) entry which is preliminary data.</text>
</comment>
<evidence type="ECO:0000256" key="5">
    <source>
        <dbReference type="ARBA" id="ARBA00023136"/>
    </source>
</evidence>